<accession>A0A1M6DPZ2</accession>
<gene>
    <name evidence="1" type="ORF">SAMN02745975_00531</name>
</gene>
<reference evidence="2" key="1">
    <citation type="submission" date="2016-11" db="EMBL/GenBank/DDBJ databases">
        <authorList>
            <person name="Varghese N."/>
            <person name="Submissions S."/>
        </authorList>
    </citation>
    <scope>NUCLEOTIDE SEQUENCE [LARGE SCALE GENOMIC DNA]</scope>
    <source>
        <strain evidence="2">DSM 17957</strain>
    </source>
</reference>
<proteinExistence type="predicted"/>
<dbReference type="EMBL" id="FQZV01000006">
    <property type="protein sequence ID" value="SHI75219.1"/>
    <property type="molecule type" value="Genomic_DNA"/>
</dbReference>
<keyword evidence="2" id="KW-1185">Reference proteome</keyword>
<evidence type="ECO:0000313" key="2">
    <source>
        <dbReference type="Proteomes" id="UP000184536"/>
    </source>
</evidence>
<dbReference type="Proteomes" id="UP000184536">
    <property type="component" value="Unassembled WGS sequence"/>
</dbReference>
<dbReference type="STRING" id="1121919.SAMN02745975_00531"/>
<dbReference type="AlphaFoldDB" id="A0A1M6DPZ2"/>
<sequence length="133" mass="15189">MLKFNPTTPIEFWSKGTTYIPGQGQTTTWAKIETDGHSIFYGEWRGGFGERAISAQALGVNDMATVRTFYNPVIYNKLRTVQVVIIKNADSTAIKDGIPDKNNPNCYELWGGVDNVSDENQYIEFRVRRYERK</sequence>
<evidence type="ECO:0000313" key="1">
    <source>
        <dbReference type="EMBL" id="SHI75219.1"/>
    </source>
</evidence>
<protein>
    <submittedName>
        <fullName evidence="1">Uncharacterized protein</fullName>
    </submittedName>
</protein>
<organism evidence="1 2">
    <name type="scientific">Geosporobacter subterraneus DSM 17957</name>
    <dbReference type="NCBI Taxonomy" id="1121919"/>
    <lineage>
        <taxon>Bacteria</taxon>
        <taxon>Bacillati</taxon>
        <taxon>Bacillota</taxon>
        <taxon>Clostridia</taxon>
        <taxon>Peptostreptococcales</taxon>
        <taxon>Thermotaleaceae</taxon>
        <taxon>Geosporobacter</taxon>
    </lineage>
</organism>
<dbReference type="RefSeq" id="WP_110939822.1">
    <property type="nucleotide sequence ID" value="NZ_FQZV01000006.1"/>
</dbReference>
<name>A0A1M6DPZ2_9FIRM</name>